<organism evidence="2 3">
    <name type="scientific">Kaistella haifensis DSM 19056</name>
    <dbReference type="NCBI Taxonomy" id="1450526"/>
    <lineage>
        <taxon>Bacteria</taxon>
        <taxon>Pseudomonadati</taxon>
        <taxon>Bacteroidota</taxon>
        <taxon>Flavobacteriia</taxon>
        <taxon>Flavobacteriales</taxon>
        <taxon>Weeksellaceae</taxon>
        <taxon>Chryseobacterium group</taxon>
        <taxon>Kaistella</taxon>
    </lineage>
</organism>
<reference evidence="2 3" key="1">
    <citation type="submission" date="2014-01" db="EMBL/GenBank/DDBJ databases">
        <authorList>
            <consortium name="Genome Consortium for Active Teaching"/>
            <person name="Sontag T.C."/>
            <person name="Newman J.D."/>
        </authorList>
    </citation>
    <scope>NUCLEOTIDE SEQUENCE [LARGE SCALE GENOMIC DNA]</scope>
    <source>
        <strain evidence="2 3">DSM 19056</strain>
    </source>
</reference>
<dbReference type="InterPro" id="IPR043741">
    <property type="entry name" value="DUF5686"/>
</dbReference>
<proteinExistence type="predicted"/>
<dbReference type="RefSeq" id="WP_088264838.1">
    <property type="nucleotide sequence ID" value="NZ_JASZ02000031.1"/>
</dbReference>
<dbReference type="Pfam" id="PF18939">
    <property type="entry name" value="DUF5686"/>
    <property type="match status" value="1"/>
</dbReference>
<evidence type="ECO:0000313" key="2">
    <source>
        <dbReference type="EMBL" id="OWK97346.1"/>
    </source>
</evidence>
<dbReference type="AlphaFoldDB" id="A0A246B7I5"/>
<evidence type="ECO:0008006" key="4">
    <source>
        <dbReference type="Google" id="ProtNLM"/>
    </source>
</evidence>
<name>A0A246B7I5_9FLAO</name>
<dbReference type="Proteomes" id="UP000197587">
    <property type="component" value="Unassembled WGS sequence"/>
</dbReference>
<evidence type="ECO:0000256" key="1">
    <source>
        <dbReference type="SAM" id="SignalP"/>
    </source>
</evidence>
<accession>A0A246B7I5</accession>
<dbReference type="EMBL" id="JASZ02000031">
    <property type="protein sequence ID" value="OWK97346.1"/>
    <property type="molecule type" value="Genomic_DNA"/>
</dbReference>
<comment type="caution">
    <text evidence="2">The sequence shown here is derived from an EMBL/GenBank/DDBJ whole genome shotgun (WGS) entry which is preliminary data.</text>
</comment>
<reference evidence="2 3" key="2">
    <citation type="submission" date="2017-05" db="EMBL/GenBank/DDBJ databases">
        <title>Genome of Chryseobacterium haifense.</title>
        <authorList>
            <person name="Newman J.D."/>
        </authorList>
    </citation>
    <scope>NUCLEOTIDE SEQUENCE [LARGE SCALE GENOMIC DNA]</scope>
    <source>
        <strain evidence="2 3">DSM 19056</strain>
    </source>
</reference>
<feature type="signal peptide" evidence="1">
    <location>
        <begin position="1"/>
        <end position="22"/>
    </location>
</feature>
<gene>
    <name evidence="2" type="ORF">AP75_11880</name>
</gene>
<keyword evidence="3" id="KW-1185">Reference proteome</keyword>
<protein>
    <recommendedName>
        <fullName evidence="4">Carboxypeptidase-like regulatory domain-containing protein</fullName>
    </recommendedName>
</protein>
<keyword evidence="1" id="KW-0732">Signal</keyword>
<sequence>MNKLSTLLFLLVFLNIFGQSQISVLQAGEGKPIQNARVLCNNKILGETNALGKLNFRSKCKKVTVKAAGYHEDDVVVDKVMEIALTKVDPKTQSIETVIINDKSDPLALEILQKVNDNYEKNSPNSLDSYSFKSYEKISLDIDEDSIKHYNNYLEKRLDSLKKLPVQIQTHERKKDSIESVNVMKLITSSKLFLWEKASEYLFSKKYGEKINVLDNRVSGLKQPIYEMMTLRSNRNRIPREIREENRSLYRFFLTDSIDIEGRKNYVIRFRQVNYKQAPNKRKFNGYLYVDAETYGLKKIESNSKKKSDGSITSIWKPINNKWFLSKENYKVRMGATAFETQKSDDKEKEKNKKKFGNYVFVVADYFDFKTPIDENKKDFSGYTMSVKNSDGSIINQFRTDSLTAREKMTYEKIDSVGKKYKLDQKINAFTGLIKGKIRVGKFDFDASQIIKYNQYEGIRLGVATKLNERFNQYISPDAYIAYGFKDGNWKYGAGIDIKTTLEKNSFFRAEYYKDVMTAGRFNENLWNFKMKIMNSGIDLKNDRFYHFEGFKLSFENDLSNALTMKISAKKDKEEATFNYDFMNRGQRFDNFAGQITFKYAPNSKNIMTPSGKFTYEQNFPEFYLNFEQGLKTLGGDLNYSKFDVLAQHNFKTKAGVTGIRVYGGLVSGETPIWHHFTMNGLGNGKNSFNFNLTSFLGFATMESGKYYNDKFVGYYLTHRIPWYFKTFGRNTSSFDLVYRGISGDMKNPEVHHFEFQKLNHLYQEIGLESNNFLGTPFNLGFFYRVGHYSTPSFKENFAIQLKLNFLGF</sequence>
<feature type="chain" id="PRO_5012060366" description="Carboxypeptidase-like regulatory domain-containing protein" evidence="1">
    <location>
        <begin position="23"/>
        <end position="809"/>
    </location>
</feature>
<evidence type="ECO:0000313" key="3">
    <source>
        <dbReference type="Proteomes" id="UP000197587"/>
    </source>
</evidence>